<keyword evidence="1" id="KW-0812">Transmembrane</keyword>
<keyword evidence="1" id="KW-1133">Transmembrane helix</keyword>
<organism evidence="2 3">
    <name type="scientific">Vreelandella zhaodongensis</name>
    <name type="common">Halomonas zhaodongensis</name>
    <dbReference type="NCBI Taxonomy" id="1176240"/>
    <lineage>
        <taxon>Bacteria</taxon>
        <taxon>Pseudomonadati</taxon>
        <taxon>Pseudomonadota</taxon>
        <taxon>Gammaproteobacteria</taxon>
        <taxon>Oceanospirillales</taxon>
        <taxon>Halomonadaceae</taxon>
        <taxon>Vreelandella</taxon>
    </lineage>
</organism>
<evidence type="ECO:0000313" key="2">
    <source>
        <dbReference type="EMBL" id="NYS44324.1"/>
    </source>
</evidence>
<keyword evidence="1" id="KW-0472">Membrane</keyword>
<feature type="transmembrane region" description="Helical" evidence="1">
    <location>
        <begin position="257"/>
        <end position="279"/>
    </location>
</feature>
<protein>
    <recommendedName>
        <fullName evidence="4">Yip1 domain-containing protein</fullName>
    </recommendedName>
</protein>
<sequence length="288" mass="31565">MFQELIAFFASARGVDVFWSPLSVTVLGGVLLAIMLRGGSAEKERPKIGKGLTLTEVKELIQSELDRHPNQQSAPANRPASTRPSGDDGFIWIFSIGLIFLSVGYARFQDQVLDYSVIAATSLFGFWLATVVFSLLKGTISGRGWAIYTIAVCVLSLSALPILYLSLNPIHSPDGITNLQQVATESGFTGLLKTYGTEGISFLLFQVMGFIVLYGSWLFILLSLVYMASSTLVVSGVQGRSFWFWLSLRTYKFGTPIKGTVVVSILYIASFVLISGLAYEWWRPASTL</sequence>
<evidence type="ECO:0000313" key="3">
    <source>
        <dbReference type="Proteomes" id="UP000528918"/>
    </source>
</evidence>
<feature type="transmembrane region" description="Helical" evidence="1">
    <location>
        <begin position="89"/>
        <end position="106"/>
    </location>
</feature>
<dbReference type="RefSeq" id="WP_179927236.1">
    <property type="nucleotide sequence ID" value="NZ_JACCDD010000002.1"/>
</dbReference>
<proteinExistence type="predicted"/>
<feature type="transmembrane region" description="Helical" evidence="1">
    <location>
        <begin position="145"/>
        <end position="167"/>
    </location>
</feature>
<feature type="transmembrane region" description="Helical" evidence="1">
    <location>
        <begin position="112"/>
        <end position="133"/>
    </location>
</feature>
<evidence type="ECO:0008006" key="4">
    <source>
        <dbReference type="Google" id="ProtNLM"/>
    </source>
</evidence>
<dbReference type="Proteomes" id="UP000528918">
    <property type="component" value="Unassembled WGS sequence"/>
</dbReference>
<name>A0ABX2SS16_VREZH</name>
<reference evidence="2 3" key="1">
    <citation type="journal article" date="2013" name="Antonie Van Leeuwenhoek">
        <title>Halomonas zhaodongensis sp. nov., a slightly halophilic bacterium isolated from saline-alkaline soils in Zhaodong, China.</title>
        <authorList>
            <person name="Jiang J."/>
            <person name="Pan Y."/>
            <person name="Meng L."/>
            <person name="Hu S."/>
            <person name="Zhang X."/>
            <person name="Hu B."/>
            <person name="Meng J."/>
            <person name="Li C."/>
            <person name="Huang H."/>
            <person name="Wang K."/>
            <person name="Su T."/>
        </authorList>
    </citation>
    <scope>NUCLEOTIDE SEQUENCE [LARGE SCALE GENOMIC DNA]</scope>
    <source>
        <strain evidence="2 3">NEAU-ST10-25</strain>
    </source>
</reference>
<gene>
    <name evidence="2" type="ORF">HZS79_05090</name>
</gene>
<comment type="caution">
    <text evidence="2">The sequence shown here is derived from an EMBL/GenBank/DDBJ whole genome shotgun (WGS) entry which is preliminary data.</text>
</comment>
<feature type="transmembrane region" description="Helical" evidence="1">
    <location>
        <begin position="18"/>
        <end position="36"/>
    </location>
</feature>
<dbReference type="EMBL" id="JACCDD010000002">
    <property type="protein sequence ID" value="NYS44324.1"/>
    <property type="molecule type" value="Genomic_DNA"/>
</dbReference>
<evidence type="ECO:0000256" key="1">
    <source>
        <dbReference type="SAM" id="Phobius"/>
    </source>
</evidence>
<accession>A0ABX2SS16</accession>
<feature type="transmembrane region" description="Helical" evidence="1">
    <location>
        <begin position="211"/>
        <end position="237"/>
    </location>
</feature>
<keyword evidence="3" id="KW-1185">Reference proteome</keyword>